<evidence type="ECO:0000313" key="2">
    <source>
        <dbReference type="EMBL" id="KAL2551578.1"/>
    </source>
</evidence>
<reference evidence="3" key="1">
    <citation type="submission" date="2024-07" db="EMBL/GenBank/DDBJ databases">
        <title>Two chromosome-level genome assemblies of Korean endemic species Abeliophyllum distichum and Forsythia ovata (Oleaceae).</title>
        <authorList>
            <person name="Jang H."/>
        </authorList>
    </citation>
    <scope>NUCLEOTIDE SEQUENCE [LARGE SCALE GENOMIC DNA]</scope>
</reference>
<proteinExistence type="predicted"/>
<comment type="caution">
    <text evidence="2">The sequence shown here is derived from an EMBL/GenBank/DDBJ whole genome shotgun (WGS) entry which is preliminary data.</text>
</comment>
<dbReference type="Proteomes" id="UP001604277">
    <property type="component" value="Unassembled WGS sequence"/>
</dbReference>
<evidence type="ECO:0000313" key="3">
    <source>
        <dbReference type="Proteomes" id="UP001604277"/>
    </source>
</evidence>
<organism evidence="2 3">
    <name type="scientific">Forsythia ovata</name>
    <dbReference type="NCBI Taxonomy" id="205694"/>
    <lineage>
        <taxon>Eukaryota</taxon>
        <taxon>Viridiplantae</taxon>
        <taxon>Streptophyta</taxon>
        <taxon>Embryophyta</taxon>
        <taxon>Tracheophyta</taxon>
        <taxon>Spermatophyta</taxon>
        <taxon>Magnoliopsida</taxon>
        <taxon>eudicotyledons</taxon>
        <taxon>Gunneridae</taxon>
        <taxon>Pentapetalae</taxon>
        <taxon>asterids</taxon>
        <taxon>lamiids</taxon>
        <taxon>Lamiales</taxon>
        <taxon>Oleaceae</taxon>
        <taxon>Forsythieae</taxon>
        <taxon>Forsythia</taxon>
    </lineage>
</organism>
<accession>A0ABD1WPH2</accession>
<dbReference type="AlphaFoldDB" id="A0ABD1WPH2"/>
<dbReference type="Pfam" id="PF13456">
    <property type="entry name" value="RVT_3"/>
    <property type="match status" value="1"/>
</dbReference>
<sequence length="119" mass="13434">MAVFARTFTGNFAVMEAELIALREGLEFALRHNFQLESAEVDSLSIVQELESDFTFSPLAELLHDVSTLIQQYAGPHVSIFLAKEILLHTNLLRFLSLCQTHFGRIVSCFFSRPIFGVI</sequence>
<protein>
    <submittedName>
        <fullName evidence="2">Ribonuclease H domain</fullName>
    </submittedName>
</protein>
<keyword evidence="3" id="KW-1185">Reference proteome</keyword>
<gene>
    <name evidence="2" type="ORF">Fot_05197</name>
</gene>
<dbReference type="EMBL" id="JBFOLJ010000002">
    <property type="protein sequence ID" value="KAL2551578.1"/>
    <property type="molecule type" value="Genomic_DNA"/>
</dbReference>
<dbReference type="InterPro" id="IPR002156">
    <property type="entry name" value="RNaseH_domain"/>
</dbReference>
<feature type="domain" description="RNase H type-1" evidence="1">
    <location>
        <begin position="2"/>
        <end position="72"/>
    </location>
</feature>
<name>A0ABD1WPH2_9LAMI</name>
<evidence type="ECO:0000259" key="1">
    <source>
        <dbReference type="Pfam" id="PF13456"/>
    </source>
</evidence>